<reference evidence="2 3" key="2">
    <citation type="submission" date="2014-10" db="EMBL/GenBank/DDBJ databases">
        <title>Comparative genomics of the Paenibacillus odorifer group.</title>
        <authorList>
            <person name="Tsai Y.-C."/>
            <person name="Martin N."/>
            <person name="Korlach J."/>
            <person name="Wiedmann M."/>
        </authorList>
    </citation>
    <scope>NUCLEOTIDE SEQUENCE [LARGE SCALE GENOMIC DNA]</scope>
    <source>
        <strain evidence="2 3">DSM 18334</strain>
    </source>
</reference>
<comment type="caution">
    <text evidence="2">The sequence shown here is derived from an EMBL/GenBank/DDBJ whole genome shotgun (WGS) entry which is preliminary data.</text>
</comment>
<evidence type="ECO:0000313" key="2">
    <source>
        <dbReference type="EMBL" id="KGE16582.1"/>
    </source>
</evidence>
<dbReference type="EMBL" id="JQCR01000003">
    <property type="protein sequence ID" value="KGE16582.1"/>
    <property type="molecule type" value="Genomic_DNA"/>
</dbReference>
<dbReference type="RefSeq" id="WP_036654591.1">
    <property type="nucleotide sequence ID" value="NZ_JQCR01000003.1"/>
</dbReference>
<keyword evidence="3" id="KW-1185">Reference proteome</keyword>
<sequence>MYSEVVIIIRKSGLLILILCVLALSGCQNGVGHINANRVSEILLIYHALNPENVEAPFETKTLTEAASIKIVAEAMNKSKKMNGELDYGIEFNMKVIYKNGKAEDYYLTLRKDKGYRGLLVSAENSSQGYSIPVKYSDKLRELLY</sequence>
<dbReference type="InterPro" id="IPR058780">
    <property type="entry name" value="YhfM-like_dom"/>
</dbReference>
<gene>
    <name evidence="2" type="ORF">PWYN_17870</name>
</gene>
<name>A0A098M4V7_9BACL</name>
<dbReference type="STRING" id="268407.PWYN_17870"/>
<proteinExistence type="predicted"/>
<organism evidence="2 3">
    <name type="scientific">Paenibacillus wynnii</name>
    <dbReference type="NCBI Taxonomy" id="268407"/>
    <lineage>
        <taxon>Bacteria</taxon>
        <taxon>Bacillati</taxon>
        <taxon>Bacillota</taxon>
        <taxon>Bacilli</taxon>
        <taxon>Bacillales</taxon>
        <taxon>Paenibacillaceae</taxon>
        <taxon>Paenibacillus</taxon>
    </lineage>
</organism>
<dbReference type="OrthoDB" id="2920731at2"/>
<reference evidence="2 3" key="1">
    <citation type="submission" date="2014-08" db="EMBL/GenBank/DDBJ databases">
        <authorList>
            <person name="den Bakker H.C."/>
        </authorList>
    </citation>
    <scope>NUCLEOTIDE SEQUENCE [LARGE SCALE GENOMIC DNA]</scope>
    <source>
        <strain evidence="2 3">DSM 18334</strain>
    </source>
</reference>
<accession>A0A098M4V7</accession>
<evidence type="ECO:0000259" key="1">
    <source>
        <dbReference type="Pfam" id="PF26353"/>
    </source>
</evidence>
<evidence type="ECO:0000313" key="3">
    <source>
        <dbReference type="Proteomes" id="UP000029734"/>
    </source>
</evidence>
<protein>
    <recommendedName>
        <fullName evidence="1">YhfM-like domain-containing protein</fullName>
    </recommendedName>
</protein>
<feature type="domain" description="YhfM-like" evidence="1">
    <location>
        <begin position="59"/>
        <end position="144"/>
    </location>
</feature>
<dbReference type="AlphaFoldDB" id="A0A098M4V7"/>
<dbReference type="Proteomes" id="UP000029734">
    <property type="component" value="Unassembled WGS sequence"/>
</dbReference>
<dbReference type="Pfam" id="PF26353">
    <property type="entry name" value="YhfM"/>
    <property type="match status" value="1"/>
</dbReference>
<dbReference type="eggNOG" id="COG4219">
    <property type="taxonomic scope" value="Bacteria"/>
</dbReference>